<gene>
    <name evidence="1" type="ORF">EJ04DRAFT_224429</name>
</gene>
<sequence length="161" mass="18137">MGAANPARPSCLKWRRDKQMAKLSGLVRTLEHVSRVCTRRWRRSCLAKLSRRHHIMFRSHRAGYRETADGVPRAAKVAEAMVETLWASVGGESCPHPGVEGRMRNQSPDTTPDVGAYSLEAVRLQAGGVQYWEQWRFKEGCESVDCGRSIAGRLIHRIKVP</sequence>
<dbReference type="Proteomes" id="UP000799444">
    <property type="component" value="Unassembled WGS sequence"/>
</dbReference>
<name>A0A9P4R1A9_9PLEO</name>
<comment type="caution">
    <text evidence="1">The sequence shown here is derived from an EMBL/GenBank/DDBJ whole genome shotgun (WGS) entry which is preliminary data.</text>
</comment>
<keyword evidence="2" id="KW-1185">Reference proteome</keyword>
<evidence type="ECO:0000313" key="1">
    <source>
        <dbReference type="EMBL" id="KAF2734981.1"/>
    </source>
</evidence>
<protein>
    <submittedName>
        <fullName evidence="1">Uncharacterized protein</fullName>
    </submittedName>
</protein>
<dbReference type="EMBL" id="ML996141">
    <property type="protein sequence ID" value="KAF2734981.1"/>
    <property type="molecule type" value="Genomic_DNA"/>
</dbReference>
<dbReference type="AlphaFoldDB" id="A0A9P4R1A9"/>
<organism evidence="1 2">
    <name type="scientific">Polyplosphaeria fusca</name>
    <dbReference type="NCBI Taxonomy" id="682080"/>
    <lineage>
        <taxon>Eukaryota</taxon>
        <taxon>Fungi</taxon>
        <taxon>Dikarya</taxon>
        <taxon>Ascomycota</taxon>
        <taxon>Pezizomycotina</taxon>
        <taxon>Dothideomycetes</taxon>
        <taxon>Pleosporomycetidae</taxon>
        <taxon>Pleosporales</taxon>
        <taxon>Tetraplosphaeriaceae</taxon>
        <taxon>Polyplosphaeria</taxon>
    </lineage>
</organism>
<accession>A0A9P4R1A9</accession>
<evidence type="ECO:0000313" key="2">
    <source>
        <dbReference type="Proteomes" id="UP000799444"/>
    </source>
</evidence>
<proteinExistence type="predicted"/>
<reference evidence="1" key="1">
    <citation type="journal article" date="2020" name="Stud. Mycol.">
        <title>101 Dothideomycetes genomes: a test case for predicting lifestyles and emergence of pathogens.</title>
        <authorList>
            <person name="Haridas S."/>
            <person name="Albert R."/>
            <person name="Binder M."/>
            <person name="Bloem J."/>
            <person name="Labutti K."/>
            <person name="Salamov A."/>
            <person name="Andreopoulos B."/>
            <person name="Baker S."/>
            <person name="Barry K."/>
            <person name="Bills G."/>
            <person name="Bluhm B."/>
            <person name="Cannon C."/>
            <person name="Castanera R."/>
            <person name="Culley D."/>
            <person name="Daum C."/>
            <person name="Ezra D."/>
            <person name="Gonzalez J."/>
            <person name="Henrissat B."/>
            <person name="Kuo A."/>
            <person name="Liang C."/>
            <person name="Lipzen A."/>
            <person name="Lutzoni F."/>
            <person name="Magnuson J."/>
            <person name="Mondo S."/>
            <person name="Nolan M."/>
            <person name="Ohm R."/>
            <person name="Pangilinan J."/>
            <person name="Park H.-J."/>
            <person name="Ramirez L."/>
            <person name="Alfaro M."/>
            <person name="Sun H."/>
            <person name="Tritt A."/>
            <person name="Yoshinaga Y."/>
            <person name="Zwiers L.-H."/>
            <person name="Turgeon B."/>
            <person name="Goodwin S."/>
            <person name="Spatafora J."/>
            <person name="Crous P."/>
            <person name="Grigoriev I."/>
        </authorList>
    </citation>
    <scope>NUCLEOTIDE SEQUENCE</scope>
    <source>
        <strain evidence="1">CBS 125425</strain>
    </source>
</reference>